<comment type="caution">
    <text evidence="1">The sequence shown here is derived from an EMBL/GenBank/DDBJ whole genome shotgun (WGS) entry which is preliminary data.</text>
</comment>
<dbReference type="GO" id="GO:0016740">
    <property type="term" value="F:transferase activity"/>
    <property type="evidence" value="ECO:0007669"/>
    <property type="project" value="UniProtKB-KW"/>
</dbReference>
<sequence length="263" mass="30679">MREIIKRNLHSIEETHQVKILYACEAGSRAWGLENKSSDYDVRFIYIHPTNDYLSIDPMGIGKKTDVMEVPISDKLDMFGWECTKALRLFRKSNPSFLEWLHSELVYSEAFTTIKKIKDIENDVFSAKSSIHHYVNMAKNNFKKYQQADFLDIKQLLNVIRPILLAKWIEENKRFPSVNLPFILENLTLKKDIIDFIYSLIQVKKSGRSTLSNPEIEVLQSFSVKEITRLKNTLNKLGPKPTKPLIEPLDNIFRETLNEVWGE</sequence>
<reference evidence="1 2" key="1">
    <citation type="journal article" date="2016" name="Int. J. Syst. Evol. Microbiol.">
        <title>Oceanobacillus halophilus sp. nov., a novel moderately halophilic bacterium from a hypersaline lake.</title>
        <authorList>
            <person name="Amoozegar M.A."/>
            <person name="Bagheri M."/>
            <person name="Makhdoumi A."/>
            <person name="Nikou M.M."/>
            <person name="Fazeli S.A.S."/>
            <person name="Schumann P."/>
            <person name="Sproer C."/>
            <person name="Sanchez-Porro C."/>
            <person name="Ventosa A."/>
        </authorList>
    </citation>
    <scope>NUCLEOTIDE SEQUENCE [LARGE SCALE GENOMIC DNA]</scope>
    <source>
        <strain evidence="1 2">DSM 23996</strain>
    </source>
</reference>
<dbReference type="Pfam" id="PF10127">
    <property type="entry name" value="RlaP"/>
    <property type="match status" value="1"/>
</dbReference>
<proteinExistence type="predicted"/>
<name>A0A494ZW07_9BACI</name>
<dbReference type="RefSeq" id="WP_121205453.1">
    <property type="nucleotide sequence ID" value="NZ_RBZP01000016.1"/>
</dbReference>
<dbReference type="EMBL" id="RBZP01000016">
    <property type="protein sequence ID" value="RKQ30772.1"/>
    <property type="molecule type" value="Genomic_DNA"/>
</dbReference>
<dbReference type="AlphaFoldDB" id="A0A494ZW07"/>
<keyword evidence="2" id="KW-1185">Reference proteome</keyword>
<dbReference type="Proteomes" id="UP000269301">
    <property type="component" value="Unassembled WGS sequence"/>
</dbReference>
<gene>
    <name evidence="1" type="ORF">D8M06_15250</name>
</gene>
<dbReference type="OrthoDB" id="9796845at2"/>
<dbReference type="PANTHER" id="PTHR34817:SF2">
    <property type="entry name" value="NUCLEOTIDYLTRANSFERASE"/>
    <property type="match status" value="1"/>
</dbReference>
<accession>A0A494ZW07</accession>
<organism evidence="1 2">
    <name type="scientific">Oceanobacillus halophilus</name>
    <dbReference type="NCBI Taxonomy" id="930130"/>
    <lineage>
        <taxon>Bacteria</taxon>
        <taxon>Bacillati</taxon>
        <taxon>Bacillota</taxon>
        <taxon>Bacilli</taxon>
        <taxon>Bacillales</taxon>
        <taxon>Bacillaceae</taxon>
        <taxon>Oceanobacillus</taxon>
    </lineage>
</organism>
<evidence type="ECO:0000313" key="2">
    <source>
        <dbReference type="Proteomes" id="UP000269301"/>
    </source>
</evidence>
<evidence type="ECO:0000313" key="1">
    <source>
        <dbReference type="EMBL" id="RKQ30772.1"/>
    </source>
</evidence>
<dbReference type="PANTHER" id="PTHR34817">
    <property type="entry name" value="NUCLEOTIDYLTRANSFERASE"/>
    <property type="match status" value="1"/>
</dbReference>
<dbReference type="InterPro" id="IPR018775">
    <property type="entry name" value="RlaP"/>
</dbReference>
<keyword evidence="1" id="KW-0808">Transferase</keyword>
<protein>
    <submittedName>
        <fullName evidence="1">Nucleotidyltransferase domain-containing protein</fullName>
    </submittedName>
</protein>